<proteinExistence type="predicted"/>
<evidence type="ECO:0000313" key="3">
    <source>
        <dbReference type="Proteomes" id="UP000094020"/>
    </source>
</evidence>
<accession>A0A1B9IB45</accession>
<dbReference type="AlphaFoldDB" id="A0A1B9IB45"/>
<gene>
    <name evidence="1" type="ORF">I206_00062</name>
    <name evidence="2" type="ORF">I206_101260</name>
</gene>
<dbReference type="Proteomes" id="UP000094020">
    <property type="component" value="Chromosome 1"/>
</dbReference>
<dbReference type="EMBL" id="KI894007">
    <property type="protein sequence ID" value="OCF52766.1"/>
    <property type="molecule type" value="Genomic_DNA"/>
</dbReference>
<name>A0A1B9IB45_9TREE</name>
<dbReference type="InterPro" id="IPR022235">
    <property type="entry name" value="DUF3760"/>
</dbReference>
<reference evidence="1" key="3">
    <citation type="submission" date="2016-07" db="EMBL/GenBank/DDBJ databases">
        <title>Evolution of pathogenesis and genome organization in the Tremellales.</title>
        <authorList>
            <person name="Cuomo C."/>
            <person name="Litvintseva A."/>
            <person name="Heitman J."/>
            <person name="Chen Y."/>
            <person name="Sun S."/>
            <person name="Springer D."/>
            <person name="Dromer F."/>
            <person name="Young S."/>
            <person name="Zeng Q."/>
            <person name="Chapman S."/>
            <person name="Gujja S."/>
            <person name="Saif S."/>
            <person name="Birren B."/>
        </authorList>
    </citation>
    <scope>NUCLEOTIDE SEQUENCE</scope>
    <source>
        <strain evidence="1">CBS 10737</strain>
    </source>
</reference>
<dbReference type="Pfam" id="PF12586">
    <property type="entry name" value="DUF3760"/>
    <property type="match status" value="1"/>
</dbReference>
<dbReference type="EMBL" id="CP144519">
    <property type="protein sequence ID" value="WWC67352.1"/>
    <property type="molecule type" value="Genomic_DNA"/>
</dbReference>
<dbReference type="OrthoDB" id="2564858at2759"/>
<organism evidence="1">
    <name type="scientific">Kwoniella pini CBS 10737</name>
    <dbReference type="NCBI Taxonomy" id="1296096"/>
    <lineage>
        <taxon>Eukaryota</taxon>
        <taxon>Fungi</taxon>
        <taxon>Dikarya</taxon>
        <taxon>Basidiomycota</taxon>
        <taxon>Agaricomycotina</taxon>
        <taxon>Tremellomycetes</taxon>
        <taxon>Tremellales</taxon>
        <taxon>Cryptococcaceae</taxon>
        <taxon>Kwoniella</taxon>
    </lineage>
</organism>
<dbReference type="GeneID" id="30168431"/>
<sequence>MATLPTSSMYALLMMKKYGDLPLIDSRDTPRTLSGGGAPRSAADCCFSEQAVNPASLPDHPHLHLTRQIRFAFASRPAMLQVQNDASDGSHSILSSPTHNITSLDRLLPLQDHIFHYLQTDHPCSVLRLNRSFYTDYLPIVYRKVEVTGDGLCKLLGSLIRLEIDPIRKGRSPVYGERVIKALKYVEQLDILDMGNGEKVDETLRLWTLYKMDLIFPRLTHMSIGKRVITPILNPSLDPASLTGFLGLDVLIHLIAFSSTKTLCLDWPITEITSNDYGERDGSKLDCFIPELLKNLDQSITQLELVKVHVKYDNLGKMIFNILEHRSPWATQHPRPKIILELTNESNQSTVAILGELCGTVLCTMDELFENELHFDSTMIGNDITFILPDYKDRQAAIDEIMEEEVLDDYEGMWYTVLSNIVWKHNDNPKEWDCPCGKFPVRNIPDDTLIEDGLDSEQEDPTQTKIDQYFKHLT</sequence>
<reference evidence="2" key="2">
    <citation type="submission" date="2013-07" db="EMBL/GenBank/DDBJ databases">
        <authorList>
            <consortium name="The Broad Institute Genome Sequencing Platform"/>
            <person name="Cuomo C."/>
            <person name="Litvintseva A."/>
            <person name="Chen Y."/>
            <person name="Heitman J."/>
            <person name="Sun S."/>
            <person name="Springer D."/>
            <person name="Dromer F."/>
            <person name="Young S.K."/>
            <person name="Zeng Q."/>
            <person name="Gargeya S."/>
            <person name="Fitzgerald M."/>
            <person name="Abouelleil A."/>
            <person name="Alvarado L."/>
            <person name="Berlin A.M."/>
            <person name="Chapman S.B."/>
            <person name="Dewar J."/>
            <person name="Goldberg J."/>
            <person name="Griggs A."/>
            <person name="Gujja S."/>
            <person name="Hansen M."/>
            <person name="Howarth C."/>
            <person name="Imamovic A."/>
            <person name="Larimer J."/>
            <person name="McCowan C."/>
            <person name="Murphy C."/>
            <person name="Pearson M."/>
            <person name="Priest M."/>
            <person name="Roberts A."/>
            <person name="Saif S."/>
            <person name="Shea T."/>
            <person name="Sykes S."/>
            <person name="Wortman J."/>
            <person name="Nusbaum C."/>
            <person name="Birren B."/>
        </authorList>
    </citation>
    <scope>NUCLEOTIDE SEQUENCE</scope>
    <source>
        <strain evidence="2">CBS 10737</strain>
    </source>
</reference>
<keyword evidence="3" id="KW-1185">Reference proteome</keyword>
<dbReference type="KEGG" id="kpin:30168431"/>
<reference evidence="1" key="1">
    <citation type="submission" date="2013-07" db="EMBL/GenBank/DDBJ databases">
        <title>The Genome Sequence of Cryptococcus pinus CBS10737.</title>
        <authorList>
            <consortium name="The Broad Institute Genome Sequencing Platform"/>
            <person name="Cuomo C."/>
            <person name="Litvintseva A."/>
            <person name="Chen Y."/>
            <person name="Heitman J."/>
            <person name="Sun S."/>
            <person name="Springer D."/>
            <person name="Dromer F."/>
            <person name="Young S.K."/>
            <person name="Zeng Q."/>
            <person name="Gargeya S."/>
            <person name="Fitzgerald M."/>
            <person name="Abouelleil A."/>
            <person name="Alvarado L."/>
            <person name="Berlin A.M."/>
            <person name="Chapman S.B."/>
            <person name="Dewar J."/>
            <person name="Goldberg J."/>
            <person name="Griggs A."/>
            <person name="Gujja S."/>
            <person name="Hansen M."/>
            <person name="Howarth C."/>
            <person name="Imamovic A."/>
            <person name="Larimer J."/>
            <person name="McCowan C."/>
            <person name="Murphy C."/>
            <person name="Pearson M."/>
            <person name="Priest M."/>
            <person name="Roberts A."/>
            <person name="Saif S."/>
            <person name="Shea T."/>
            <person name="Sykes S."/>
            <person name="Wortman J."/>
            <person name="Nusbaum C."/>
            <person name="Birren B."/>
        </authorList>
    </citation>
    <scope>NUCLEOTIDE SEQUENCE [LARGE SCALE GENOMIC DNA]</scope>
    <source>
        <strain evidence="1">CBS 10737</strain>
    </source>
</reference>
<evidence type="ECO:0000313" key="2">
    <source>
        <dbReference type="EMBL" id="WWC67352.1"/>
    </source>
</evidence>
<dbReference type="RefSeq" id="XP_019013985.1">
    <property type="nucleotide sequence ID" value="XM_019151847.1"/>
</dbReference>
<protein>
    <submittedName>
        <fullName evidence="1">Uncharacterized protein</fullName>
    </submittedName>
</protein>
<evidence type="ECO:0000313" key="1">
    <source>
        <dbReference type="EMBL" id="OCF52766.1"/>
    </source>
</evidence>
<reference evidence="2" key="4">
    <citation type="submission" date="2024-02" db="EMBL/GenBank/DDBJ databases">
        <title>Comparative genomics of Cryptococcus and Kwoniella reveals pathogenesis evolution and contrasting modes of karyotype evolution via chromosome fusion or intercentromeric recombination.</title>
        <authorList>
            <person name="Coelho M.A."/>
            <person name="David-Palma M."/>
            <person name="Shea T."/>
            <person name="Bowers K."/>
            <person name="McGinley-Smith S."/>
            <person name="Mohammad A.W."/>
            <person name="Gnirke A."/>
            <person name="Yurkov A.M."/>
            <person name="Nowrousian M."/>
            <person name="Sun S."/>
            <person name="Cuomo C.A."/>
            <person name="Heitman J."/>
        </authorList>
    </citation>
    <scope>NUCLEOTIDE SEQUENCE</scope>
    <source>
        <strain evidence="2">CBS 10737</strain>
    </source>
</reference>